<comment type="caution">
    <text evidence="1">The sequence shown here is derived from an EMBL/GenBank/DDBJ whole genome shotgun (WGS) entry which is preliminary data.</text>
</comment>
<evidence type="ECO:0000313" key="2">
    <source>
        <dbReference type="Proteomes" id="UP000188268"/>
    </source>
</evidence>
<dbReference type="Proteomes" id="UP000188268">
    <property type="component" value="Unassembled WGS sequence"/>
</dbReference>
<proteinExistence type="predicted"/>
<sequence>MEARLYSLRQILNRVTRFGTCKIY</sequence>
<keyword evidence="2" id="KW-1185">Reference proteome</keyword>
<dbReference type="EMBL" id="AWWV01005039">
    <property type="protein sequence ID" value="OMP06153.1"/>
    <property type="molecule type" value="Genomic_DNA"/>
</dbReference>
<accession>A0A1R3KGE2</accession>
<reference evidence="1 2" key="1">
    <citation type="submission" date="2013-09" db="EMBL/GenBank/DDBJ databases">
        <title>Corchorus capsularis genome sequencing.</title>
        <authorList>
            <person name="Alam M."/>
            <person name="Haque M.S."/>
            <person name="Islam M.S."/>
            <person name="Emdad E.M."/>
            <person name="Islam M.M."/>
            <person name="Ahmed B."/>
            <person name="Halim A."/>
            <person name="Hossen Q.M.M."/>
            <person name="Hossain M.Z."/>
            <person name="Ahmed R."/>
            <person name="Khan M.M."/>
            <person name="Islam R."/>
            <person name="Rashid M.M."/>
            <person name="Khan S.A."/>
            <person name="Rahman M.S."/>
            <person name="Alam M."/>
        </authorList>
    </citation>
    <scope>NUCLEOTIDE SEQUENCE [LARGE SCALE GENOMIC DNA]</scope>
    <source>
        <strain evidence="2">cv. CVL-1</strain>
        <tissue evidence="1">Whole seedling</tissue>
    </source>
</reference>
<dbReference type="Gramene" id="OMP06153">
    <property type="protein sequence ID" value="OMP06153"/>
    <property type="gene ID" value="CCACVL1_01696"/>
</dbReference>
<gene>
    <name evidence="1" type="ORF">CCACVL1_01696</name>
</gene>
<protein>
    <submittedName>
        <fullName evidence="1">Uncharacterized protein</fullName>
    </submittedName>
</protein>
<dbReference type="AlphaFoldDB" id="A0A1R3KGE2"/>
<organism evidence="1 2">
    <name type="scientific">Corchorus capsularis</name>
    <name type="common">Jute</name>
    <dbReference type="NCBI Taxonomy" id="210143"/>
    <lineage>
        <taxon>Eukaryota</taxon>
        <taxon>Viridiplantae</taxon>
        <taxon>Streptophyta</taxon>
        <taxon>Embryophyta</taxon>
        <taxon>Tracheophyta</taxon>
        <taxon>Spermatophyta</taxon>
        <taxon>Magnoliopsida</taxon>
        <taxon>eudicotyledons</taxon>
        <taxon>Gunneridae</taxon>
        <taxon>Pentapetalae</taxon>
        <taxon>rosids</taxon>
        <taxon>malvids</taxon>
        <taxon>Malvales</taxon>
        <taxon>Malvaceae</taxon>
        <taxon>Grewioideae</taxon>
        <taxon>Apeibeae</taxon>
        <taxon>Corchorus</taxon>
    </lineage>
</organism>
<evidence type="ECO:0000313" key="1">
    <source>
        <dbReference type="EMBL" id="OMP06153.1"/>
    </source>
</evidence>
<name>A0A1R3KGE2_COCAP</name>